<keyword evidence="4" id="KW-1185">Reference proteome</keyword>
<comment type="similarity">
    <text evidence="1">Belongs to the universal stress protein A family.</text>
</comment>
<proteinExistence type="inferred from homology"/>
<dbReference type="AlphaFoldDB" id="A0A7Z0DBF6"/>
<dbReference type="PANTHER" id="PTHR46268">
    <property type="entry name" value="STRESS RESPONSE PROTEIN NHAX"/>
    <property type="match status" value="1"/>
</dbReference>
<dbReference type="PRINTS" id="PR01438">
    <property type="entry name" value="UNVRSLSTRESS"/>
</dbReference>
<name>A0A7Z0DBF6_9ACTN</name>
<comment type="caution">
    <text evidence="3">The sequence shown here is derived from an EMBL/GenBank/DDBJ whole genome shotgun (WGS) entry which is preliminary data.</text>
</comment>
<feature type="domain" description="UspA" evidence="2">
    <location>
        <begin position="22"/>
        <end position="155"/>
    </location>
</feature>
<dbReference type="InterPro" id="IPR014729">
    <property type="entry name" value="Rossmann-like_a/b/a_fold"/>
</dbReference>
<dbReference type="Proteomes" id="UP000527616">
    <property type="component" value="Unassembled WGS sequence"/>
</dbReference>
<dbReference type="InterPro" id="IPR006015">
    <property type="entry name" value="Universal_stress_UspA"/>
</dbReference>
<evidence type="ECO:0000313" key="3">
    <source>
        <dbReference type="EMBL" id="NYI72524.1"/>
    </source>
</evidence>
<accession>A0A7Z0DBF6</accession>
<dbReference type="Pfam" id="PF00582">
    <property type="entry name" value="Usp"/>
    <property type="match status" value="2"/>
</dbReference>
<dbReference type="Gene3D" id="3.40.50.620">
    <property type="entry name" value="HUPs"/>
    <property type="match status" value="2"/>
</dbReference>
<protein>
    <submittedName>
        <fullName evidence="3">Nucleotide-binding universal stress UspA family protein</fullName>
    </submittedName>
</protein>
<dbReference type="SUPFAM" id="SSF52402">
    <property type="entry name" value="Adenine nucleotide alpha hydrolases-like"/>
    <property type="match status" value="2"/>
</dbReference>
<evidence type="ECO:0000259" key="2">
    <source>
        <dbReference type="Pfam" id="PF00582"/>
    </source>
</evidence>
<sequence length="308" mass="32723">MNAKDDGPDGRYPDDQVVAGAVVVGVDGSEDSLRAVRYALREANNWDKDLLIAHAIDDSILAGAWGVTYDPTMLADAGAEVADQSRVYAIEQGIAPERVRSEVFLGNSAAVLCRLSDHAHTVVVGRRAKSGLERLFVGSTSVSLAGSGQCPVIMVSAATNPERTGGKGVIGVGIDNTDRSKEALRYAFVEATRRGARVLAVHAFEVNRPFFADDAQVERRAAEQSVAAEEGTRALLAPFEAEFPGTETELRVVRSHPVDELLARTREVDLLVLGVQGLGVPGVSPGGTIRAVMAHAEAPLALVRHARR</sequence>
<dbReference type="InterPro" id="IPR006016">
    <property type="entry name" value="UspA"/>
</dbReference>
<dbReference type="PANTHER" id="PTHR46268:SF6">
    <property type="entry name" value="UNIVERSAL STRESS PROTEIN UP12"/>
    <property type="match status" value="1"/>
</dbReference>
<dbReference type="RefSeq" id="WP_179446181.1">
    <property type="nucleotide sequence ID" value="NZ_JACBZS010000001.1"/>
</dbReference>
<dbReference type="CDD" id="cd00293">
    <property type="entry name" value="USP-like"/>
    <property type="match status" value="1"/>
</dbReference>
<dbReference type="EMBL" id="JACBZS010000001">
    <property type="protein sequence ID" value="NYI72524.1"/>
    <property type="molecule type" value="Genomic_DNA"/>
</dbReference>
<evidence type="ECO:0000313" key="4">
    <source>
        <dbReference type="Proteomes" id="UP000527616"/>
    </source>
</evidence>
<feature type="domain" description="UspA" evidence="2">
    <location>
        <begin position="170"/>
        <end position="304"/>
    </location>
</feature>
<gene>
    <name evidence="3" type="ORF">GGQ54_003084</name>
</gene>
<reference evidence="3 4" key="1">
    <citation type="submission" date="2020-07" db="EMBL/GenBank/DDBJ databases">
        <title>Sequencing the genomes of 1000 actinobacteria strains.</title>
        <authorList>
            <person name="Klenk H.-P."/>
        </authorList>
    </citation>
    <scope>NUCLEOTIDE SEQUENCE [LARGE SCALE GENOMIC DNA]</scope>
    <source>
        <strain evidence="3 4">DSM 103164</strain>
    </source>
</reference>
<organism evidence="3 4">
    <name type="scientific">Naumannella cuiyingiana</name>
    <dbReference type="NCBI Taxonomy" id="1347891"/>
    <lineage>
        <taxon>Bacteria</taxon>
        <taxon>Bacillati</taxon>
        <taxon>Actinomycetota</taxon>
        <taxon>Actinomycetes</taxon>
        <taxon>Propionibacteriales</taxon>
        <taxon>Propionibacteriaceae</taxon>
        <taxon>Naumannella</taxon>
    </lineage>
</organism>
<evidence type="ECO:0000256" key="1">
    <source>
        <dbReference type="ARBA" id="ARBA00008791"/>
    </source>
</evidence>